<dbReference type="InterPro" id="IPR000440">
    <property type="entry name" value="NADH_UbQ/plastoQ_OxRdtase_su3"/>
</dbReference>
<comment type="catalytic activity">
    <reaction evidence="8 9">
        <text>a ubiquinone + NADH + 5 H(+)(in) = a ubiquinol + NAD(+) + 4 H(+)(out)</text>
        <dbReference type="Rhea" id="RHEA:29091"/>
        <dbReference type="Rhea" id="RHEA-COMP:9565"/>
        <dbReference type="Rhea" id="RHEA-COMP:9566"/>
        <dbReference type="ChEBI" id="CHEBI:15378"/>
        <dbReference type="ChEBI" id="CHEBI:16389"/>
        <dbReference type="ChEBI" id="CHEBI:17976"/>
        <dbReference type="ChEBI" id="CHEBI:57540"/>
        <dbReference type="ChEBI" id="CHEBI:57945"/>
        <dbReference type="EC" id="7.1.1.2"/>
    </reaction>
</comment>
<dbReference type="Pfam" id="PF00507">
    <property type="entry name" value="Oxidored_q4"/>
    <property type="match status" value="1"/>
</dbReference>
<evidence type="ECO:0000256" key="2">
    <source>
        <dbReference type="ARBA" id="ARBA00008472"/>
    </source>
</evidence>
<evidence type="ECO:0000256" key="5">
    <source>
        <dbReference type="ARBA" id="ARBA00022692"/>
    </source>
</evidence>
<protein>
    <recommendedName>
        <fullName evidence="3 9">NADH-ubiquinone oxidoreductase chain 3</fullName>
        <ecNumber evidence="9">7.1.1.2</ecNumber>
    </recommendedName>
</protein>
<dbReference type="InterPro" id="IPR038430">
    <property type="entry name" value="NDAH_ubi_oxred_su3_sf"/>
</dbReference>
<geneLocation type="mitochondrion" evidence="10"/>
<name>A0A343ETB6_9HEMI</name>
<organism evidence="10">
    <name type="scientific">Scaphoideus maai</name>
    <dbReference type="NCBI Taxonomy" id="2021107"/>
    <lineage>
        <taxon>Eukaryota</taxon>
        <taxon>Metazoa</taxon>
        <taxon>Ecdysozoa</taxon>
        <taxon>Arthropoda</taxon>
        <taxon>Hexapoda</taxon>
        <taxon>Insecta</taxon>
        <taxon>Pterygota</taxon>
        <taxon>Neoptera</taxon>
        <taxon>Paraneoptera</taxon>
        <taxon>Hemiptera</taxon>
        <taxon>Auchenorrhyncha</taxon>
        <taxon>Membracoidea</taxon>
        <taxon>Cicadellidae</taxon>
        <taxon>Deltocephalinae</taxon>
        <taxon>Scaphoideini</taxon>
        <taxon>Scaphoideus</taxon>
    </lineage>
</organism>
<feature type="transmembrane region" description="Helical" evidence="9">
    <location>
        <begin position="55"/>
        <end position="79"/>
    </location>
</feature>
<dbReference type="Gene3D" id="1.20.58.1610">
    <property type="entry name" value="NADH:ubiquinone/plastoquinone oxidoreductase, chain 3"/>
    <property type="match status" value="1"/>
</dbReference>
<dbReference type="AlphaFoldDB" id="A0A343ETB6"/>
<comment type="function">
    <text evidence="9">Core subunit of the mitochondrial membrane respiratory chain NADH dehydrogenase (Complex I) which catalyzes electron transfer from NADH through the respiratory chain, using ubiquinone as an electron acceptor. Essential for the catalytic activity of complex I.</text>
</comment>
<dbReference type="GO" id="GO:0008137">
    <property type="term" value="F:NADH dehydrogenase (ubiquinone) activity"/>
    <property type="evidence" value="ECO:0007669"/>
    <property type="project" value="UniProtKB-UniRule"/>
</dbReference>
<evidence type="ECO:0000256" key="7">
    <source>
        <dbReference type="ARBA" id="ARBA00023136"/>
    </source>
</evidence>
<comment type="subcellular location">
    <subcellularLocation>
        <location evidence="1">Membrane</location>
    </subcellularLocation>
    <subcellularLocation>
        <location evidence="9">Mitochondrion membrane</location>
        <topology evidence="9">Multi-pass membrane protein</topology>
    </subcellularLocation>
</comment>
<evidence type="ECO:0000256" key="4">
    <source>
        <dbReference type="ARBA" id="ARBA00022448"/>
    </source>
</evidence>
<reference evidence="10" key="1">
    <citation type="journal article" date="2017" name="Sci. Rep.">
        <title>Mitochondrial genomic variation and phylogenetic relationships of three groups in the genus Scaphoideus (Hemiptera: Cicadellidae: Deltocephalinae).</title>
        <authorList>
            <person name="Du Y."/>
            <person name="Dai W."/>
            <person name="Dietrich C.H."/>
        </authorList>
    </citation>
    <scope>NUCLEOTIDE SEQUENCE</scope>
</reference>
<sequence>MNFVLMIMLLMVTIILAVVIIIMLVSKKSLTDNQKATPFECGFNPMSYSRIPFSIHFFMIAVIFLIFDIEIIIIMPMILTMKTSMMKYWILTSISFITILIYGLFHEWMNGMINWSM</sequence>
<dbReference type="PANTHER" id="PTHR11058:SF9">
    <property type="entry name" value="NADH-UBIQUINONE OXIDOREDUCTASE CHAIN 3"/>
    <property type="match status" value="1"/>
</dbReference>
<keyword evidence="9" id="KW-0679">Respiratory chain</keyword>
<evidence type="ECO:0000256" key="6">
    <source>
        <dbReference type="ARBA" id="ARBA00022989"/>
    </source>
</evidence>
<keyword evidence="9" id="KW-0520">NAD</keyword>
<proteinExistence type="inferred from homology"/>
<dbReference type="PANTHER" id="PTHR11058">
    <property type="entry name" value="NADH-UBIQUINONE OXIDOREDUCTASE CHAIN 3"/>
    <property type="match status" value="1"/>
</dbReference>
<feature type="transmembrane region" description="Helical" evidence="9">
    <location>
        <begin position="6"/>
        <end position="25"/>
    </location>
</feature>
<keyword evidence="6 9" id="KW-1133">Transmembrane helix</keyword>
<evidence type="ECO:0000256" key="3">
    <source>
        <dbReference type="ARBA" id="ARBA00021007"/>
    </source>
</evidence>
<keyword evidence="9" id="KW-0830">Ubiquinone</keyword>
<keyword evidence="4 9" id="KW-0813">Transport</keyword>
<evidence type="ECO:0000313" key="10">
    <source>
        <dbReference type="EMBL" id="ASM41858.1"/>
    </source>
</evidence>
<accession>A0A343ETB6</accession>
<evidence type="ECO:0000256" key="8">
    <source>
        <dbReference type="ARBA" id="ARBA00049551"/>
    </source>
</evidence>
<gene>
    <name evidence="10" type="primary">ND3</name>
</gene>
<keyword evidence="9" id="KW-0249">Electron transport</keyword>
<keyword evidence="9 10" id="KW-0496">Mitochondrion</keyword>
<dbReference type="EMBL" id="KY817243">
    <property type="protein sequence ID" value="ASM41858.1"/>
    <property type="molecule type" value="Genomic_DNA"/>
</dbReference>
<evidence type="ECO:0000256" key="9">
    <source>
        <dbReference type="RuleBase" id="RU003640"/>
    </source>
</evidence>
<keyword evidence="7 9" id="KW-0472">Membrane</keyword>
<dbReference type="GO" id="GO:0030964">
    <property type="term" value="C:NADH dehydrogenase complex"/>
    <property type="evidence" value="ECO:0007669"/>
    <property type="project" value="TreeGrafter"/>
</dbReference>
<comment type="similarity">
    <text evidence="2 9">Belongs to the complex I subunit 3 family.</text>
</comment>
<keyword evidence="5 9" id="KW-0812">Transmembrane</keyword>
<dbReference type="GO" id="GO:0031966">
    <property type="term" value="C:mitochondrial membrane"/>
    <property type="evidence" value="ECO:0007669"/>
    <property type="project" value="UniProtKB-SubCell"/>
</dbReference>
<keyword evidence="9" id="KW-1278">Translocase</keyword>
<evidence type="ECO:0000256" key="1">
    <source>
        <dbReference type="ARBA" id="ARBA00004370"/>
    </source>
</evidence>
<feature type="transmembrane region" description="Helical" evidence="9">
    <location>
        <begin position="85"/>
        <end position="105"/>
    </location>
</feature>
<dbReference type="EC" id="7.1.1.2" evidence="9"/>